<dbReference type="EMBL" id="REGN01005765">
    <property type="protein sequence ID" value="RNA12114.1"/>
    <property type="molecule type" value="Genomic_DNA"/>
</dbReference>
<keyword evidence="1" id="KW-0540">Nuclease</keyword>
<sequence length="172" mass="20055">MCESGRKSLKIFHTGSLRRIPGIHWAETLPNAVLHKRTNSESLSQCVKNKRLGNVLRMKETRIPKRALQWTLQRRRKVGRPIVTTITKELIEMGMKWGEARVKAKDRLDWKSKVMTLCSTSKWHTIIWEHRVLYHVPLILMKGLGTLFLSAKKKTWKTRKGKTSLDDSLIMK</sequence>
<evidence type="ECO:0000313" key="2">
    <source>
        <dbReference type="Proteomes" id="UP000276133"/>
    </source>
</evidence>
<gene>
    <name evidence="1" type="ORF">BpHYR1_035692</name>
</gene>
<protein>
    <submittedName>
        <fullName evidence="1">Endonuclease-reverse transcriptase</fullName>
    </submittedName>
</protein>
<accession>A0A3M7QLZ3</accession>
<organism evidence="1 2">
    <name type="scientific">Brachionus plicatilis</name>
    <name type="common">Marine rotifer</name>
    <name type="synonym">Brachionus muelleri</name>
    <dbReference type="NCBI Taxonomy" id="10195"/>
    <lineage>
        <taxon>Eukaryota</taxon>
        <taxon>Metazoa</taxon>
        <taxon>Spiralia</taxon>
        <taxon>Gnathifera</taxon>
        <taxon>Rotifera</taxon>
        <taxon>Eurotatoria</taxon>
        <taxon>Monogononta</taxon>
        <taxon>Pseudotrocha</taxon>
        <taxon>Ploima</taxon>
        <taxon>Brachionidae</taxon>
        <taxon>Brachionus</taxon>
    </lineage>
</organism>
<name>A0A3M7QLZ3_BRAPC</name>
<keyword evidence="1" id="KW-0695">RNA-directed DNA polymerase</keyword>
<keyword evidence="1" id="KW-0255">Endonuclease</keyword>
<dbReference type="AlphaFoldDB" id="A0A3M7QLZ3"/>
<comment type="caution">
    <text evidence="1">The sequence shown here is derived from an EMBL/GenBank/DDBJ whole genome shotgun (WGS) entry which is preliminary data.</text>
</comment>
<dbReference type="Proteomes" id="UP000276133">
    <property type="component" value="Unassembled WGS sequence"/>
</dbReference>
<proteinExistence type="predicted"/>
<reference evidence="1 2" key="1">
    <citation type="journal article" date="2018" name="Sci. Rep.">
        <title>Genomic signatures of local adaptation to the degree of environmental predictability in rotifers.</title>
        <authorList>
            <person name="Franch-Gras L."/>
            <person name="Hahn C."/>
            <person name="Garcia-Roger E.M."/>
            <person name="Carmona M.J."/>
            <person name="Serra M."/>
            <person name="Gomez A."/>
        </authorList>
    </citation>
    <scope>NUCLEOTIDE SEQUENCE [LARGE SCALE GENOMIC DNA]</scope>
    <source>
        <strain evidence="1">HYR1</strain>
    </source>
</reference>
<dbReference type="OrthoDB" id="10059790at2759"/>
<keyword evidence="1" id="KW-0378">Hydrolase</keyword>
<keyword evidence="1" id="KW-0808">Transferase</keyword>
<keyword evidence="1" id="KW-0548">Nucleotidyltransferase</keyword>
<dbReference type="GO" id="GO:0003964">
    <property type="term" value="F:RNA-directed DNA polymerase activity"/>
    <property type="evidence" value="ECO:0007669"/>
    <property type="project" value="UniProtKB-KW"/>
</dbReference>
<dbReference type="GO" id="GO:0004519">
    <property type="term" value="F:endonuclease activity"/>
    <property type="evidence" value="ECO:0007669"/>
    <property type="project" value="UniProtKB-KW"/>
</dbReference>
<evidence type="ECO:0000313" key="1">
    <source>
        <dbReference type="EMBL" id="RNA12114.1"/>
    </source>
</evidence>
<keyword evidence="2" id="KW-1185">Reference proteome</keyword>